<evidence type="ECO:0000313" key="2">
    <source>
        <dbReference type="Proteomes" id="UP000323136"/>
    </source>
</evidence>
<reference evidence="1 2" key="1">
    <citation type="submission" date="2019-07" db="EMBL/GenBank/DDBJ databases">
        <title>Genomic Encyclopedia of Type Strains, Phase IV (KMG-IV): sequencing the most valuable type-strain genomes for metagenomic binning, comparative biology and taxonomic classification.</title>
        <authorList>
            <person name="Goeker M."/>
        </authorList>
    </citation>
    <scope>NUCLEOTIDE SEQUENCE [LARGE SCALE GENOMIC DNA]</scope>
    <source>
        <strain evidence="1 2">DSM 18961</strain>
    </source>
</reference>
<accession>A0A5S5DKM6</accession>
<dbReference type="SUPFAM" id="SSF52788">
    <property type="entry name" value="Phosphotyrosine protein phosphatases I"/>
    <property type="match status" value="1"/>
</dbReference>
<keyword evidence="2" id="KW-1185">Reference proteome</keyword>
<dbReference type="PANTHER" id="PTHR43428:SF1">
    <property type="entry name" value="ARSENATE REDUCTASE"/>
    <property type="match status" value="1"/>
</dbReference>
<evidence type="ECO:0000313" key="1">
    <source>
        <dbReference type="EMBL" id="TYP96510.1"/>
    </source>
</evidence>
<dbReference type="AlphaFoldDB" id="A0A5S5DKM6"/>
<dbReference type="InterPro" id="IPR036196">
    <property type="entry name" value="Ptyr_pPase_sf"/>
</dbReference>
<comment type="caution">
    <text evidence="1">The sequence shown here is derived from an EMBL/GenBank/DDBJ whole genome shotgun (WGS) entry which is preliminary data.</text>
</comment>
<dbReference type="EMBL" id="VNIA01000007">
    <property type="protein sequence ID" value="TYP96510.1"/>
    <property type="molecule type" value="Genomic_DNA"/>
</dbReference>
<dbReference type="OrthoDB" id="9793058at2"/>
<protein>
    <submittedName>
        <fullName evidence="1">Arsenate reductase</fullName>
    </submittedName>
</protein>
<dbReference type="Proteomes" id="UP000323136">
    <property type="component" value="Unassembled WGS sequence"/>
</dbReference>
<organism evidence="1 2">
    <name type="scientific">Tenacibaculum adriaticum</name>
    <dbReference type="NCBI Taxonomy" id="413713"/>
    <lineage>
        <taxon>Bacteria</taxon>
        <taxon>Pseudomonadati</taxon>
        <taxon>Bacteroidota</taxon>
        <taxon>Flavobacteriia</taxon>
        <taxon>Flavobacteriales</taxon>
        <taxon>Flavobacteriaceae</taxon>
        <taxon>Tenacibaculum</taxon>
    </lineage>
</organism>
<proteinExistence type="predicted"/>
<dbReference type="PANTHER" id="PTHR43428">
    <property type="entry name" value="ARSENATE REDUCTASE"/>
    <property type="match status" value="1"/>
</dbReference>
<sequence>MINTHNINTKTFFENAKKNITLTEERLTLLKSIATKIVNELADRNKLNLNFICTHNSRRSQIAQVWSFYAIEYFKLTSIHPFSGGTEVTAFHRNTVKSLQKVGFEFSVVDFSHQNPRYLITFKDTRKSILGFSKTFDNEANEFPYIAITTCDNADENCPFIPDAIHRFHLPYIDPKIADNTEFQQEKYLETNQQIAGEIFILFNEVSKQLND</sequence>
<dbReference type="RefSeq" id="WP_148871153.1">
    <property type="nucleotide sequence ID" value="NZ_VNIA01000007.1"/>
</dbReference>
<name>A0A5S5DKM6_9FLAO</name>
<dbReference type="Gene3D" id="3.40.50.2300">
    <property type="match status" value="1"/>
</dbReference>
<gene>
    <name evidence="1" type="ORF">C7447_10776</name>
</gene>